<comment type="catalytic activity">
    <reaction evidence="1">
        <text>Thiol-dependent hydrolysis of ester, thioester, amide, peptide and isopeptide bonds formed by the C-terminal Gly of ubiquitin (a 76-residue protein attached to proteins as an intracellular targeting signal).</text>
        <dbReference type="EC" id="3.4.19.12"/>
    </reaction>
</comment>
<keyword evidence="4" id="KW-0645">Protease</keyword>
<reference evidence="10" key="1">
    <citation type="journal article" date="2018" name="Nat. Microbiol.">
        <title>Leveraging single-cell genomics to expand the fungal tree of life.</title>
        <authorList>
            <person name="Ahrendt S.R."/>
            <person name="Quandt C.A."/>
            <person name="Ciobanu D."/>
            <person name="Clum A."/>
            <person name="Salamov A."/>
            <person name="Andreopoulos B."/>
            <person name="Cheng J.F."/>
            <person name="Woyke T."/>
            <person name="Pelin A."/>
            <person name="Henrissat B."/>
            <person name="Reynolds N.K."/>
            <person name="Benny G.L."/>
            <person name="Smith M.E."/>
            <person name="James T.Y."/>
            <person name="Grigoriev I.V."/>
        </authorList>
    </citation>
    <scope>NUCLEOTIDE SEQUENCE [LARGE SCALE GENOMIC DNA]</scope>
    <source>
        <strain evidence="10">ATCC 52028</strain>
    </source>
</reference>
<evidence type="ECO:0000256" key="1">
    <source>
        <dbReference type="ARBA" id="ARBA00000707"/>
    </source>
</evidence>
<name>A0A4P9WRP7_9FUNG</name>
<dbReference type="GO" id="GO:0016579">
    <property type="term" value="P:protein deubiquitination"/>
    <property type="evidence" value="ECO:0007669"/>
    <property type="project" value="InterPro"/>
</dbReference>
<organism evidence="9 10">
    <name type="scientific">Caulochytrium protostelioides</name>
    <dbReference type="NCBI Taxonomy" id="1555241"/>
    <lineage>
        <taxon>Eukaryota</taxon>
        <taxon>Fungi</taxon>
        <taxon>Fungi incertae sedis</taxon>
        <taxon>Chytridiomycota</taxon>
        <taxon>Chytridiomycota incertae sedis</taxon>
        <taxon>Chytridiomycetes</taxon>
        <taxon>Caulochytriales</taxon>
        <taxon>Caulochytriaceae</taxon>
        <taxon>Caulochytrium</taxon>
    </lineage>
</organism>
<evidence type="ECO:0000256" key="6">
    <source>
        <dbReference type="ARBA" id="ARBA00022801"/>
    </source>
</evidence>
<comment type="similarity">
    <text evidence="2">Belongs to the peptidase C19 family.</text>
</comment>
<evidence type="ECO:0000259" key="8">
    <source>
        <dbReference type="Pfam" id="PF00443"/>
    </source>
</evidence>
<dbReference type="InterPro" id="IPR038765">
    <property type="entry name" value="Papain-like_cys_pep_sf"/>
</dbReference>
<evidence type="ECO:0000313" key="10">
    <source>
        <dbReference type="Proteomes" id="UP000268535"/>
    </source>
</evidence>
<dbReference type="Proteomes" id="UP000268535">
    <property type="component" value="Unassembled WGS sequence"/>
</dbReference>
<keyword evidence="6" id="KW-0378">Hydrolase</keyword>
<evidence type="ECO:0000313" key="9">
    <source>
        <dbReference type="EMBL" id="RKO95055.1"/>
    </source>
</evidence>
<dbReference type="EMBL" id="ML013334">
    <property type="protein sequence ID" value="RKO95055.1"/>
    <property type="molecule type" value="Genomic_DNA"/>
</dbReference>
<dbReference type="SUPFAM" id="SSF54001">
    <property type="entry name" value="Cysteine proteinases"/>
    <property type="match status" value="1"/>
</dbReference>
<dbReference type="Gene3D" id="3.90.70.10">
    <property type="entry name" value="Cysteine proteinases"/>
    <property type="match status" value="1"/>
</dbReference>
<dbReference type="Pfam" id="PF00443">
    <property type="entry name" value="UCH"/>
    <property type="match status" value="1"/>
</dbReference>
<dbReference type="InterPro" id="IPR001394">
    <property type="entry name" value="Peptidase_C19_UCH"/>
</dbReference>
<feature type="domain" description="Peptidase C19 ubiquitin carboxyl-terminal hydrolase" evidence="8">
    <location>
        <begin position="3"/>
        <end position="114"/>
    </location>
</feature>
<accession>A0A4P9WRP7</accession>
<dbReference type="GO" id="GO:0004843">
    <property type="term" value="F:cysteine-type deubiquitinase activity"/>
    <property type="evidence" value="ECO:0007669"/>
    <property type="project" value="UniProtKB-EC"/>
</dbReference>
<dbReference type="PANTHER" id="PTHR21646">
    <property type="entry name" value="UBIQUITIN CARBOXYL-TERMINAL HYDROLASE"/>
    <property type="match status" value="1"/>
</dbReference>
<dbReference type="PANTHER" id="PTHR21646:SF24">
    <property type="entry name" value="UBIQUITIN CARBOXYL-TERMINAL HYDROLASE"/>
    <property type="match status" value="1"/>
</dbReference>
<proteinExistence type="inferred from homology"/>
<dbReference type="InterPro" id="IPR050185">
    <property type="entry name" value="Ub_carboxyl-term_hydrolase"/>
</dbReference>
<evidence type="ECO:0000256" key="5">
    <source>
        <dbReference type="ARBA" id="ARBA00022786"/>
    </source>
</evidence>
<evidence type="ECO:0000256" key="2">
    <source>
        <dbReference type="ARBA" id="ARBA00009085"/>
    </source>
</evidence>
<gene>
    <name evidence="9" type="ORF">CAUPRSCDRAFT_13176</name>
</gene>
<dbReference type="GO" id="GO:0006508">
    <property type="term" value="P:proteolysis"/>
    <property type="evidence" value="ECO:0007669"/>
    <property type="project" value="UniProtKB-KW"/>
</dbReference>
<dbReference type="AlphaFoldDB" id="A0A4P9WRP7"/>
<protein>
    <recommendedName>
        <fullName evidence="3">ubiquitinyl hydrolase 1</fullName>
        <ecNumber evidence="3">3.4.19.12</ecNumber>
    </recommendedName>
</protein>
<evidence type="ECO:0000256" key="7">
    <source>
        <dbReference type="ARBA" id="ARBA00022807"/>
    </source>
</evidence>
<dbReference type="EC" id="3.4.19.12" evidence="3"/>
<evidence type="ECO:0000256" key="3">
    <source>
        <dbReference type="ARBA" id="ARBA00012759"/>
    </source>
</evidence>
<keyword evidence="7" id="KW-0788">Thiol protease</keyword>
<keyword evidence="5" id="KW-0833">Ubl conjugation pathway</keyword>
<evidence type="ECO:0000256" key="4">
    <source>
        <dbReference type="ARBA" id="ARBA00022670"/>
    </source>
</evidence>
<sequence length="168" mass="18944">MIQHDAQEFLILCLDELHESVNRVHVKQPAVEMPDFDDSQTDAEVAQRFAAADRARDDSHVYDLIQGQYKSTLRCGSCGWAKKKFDAYQCLSLEIPKRRHDDDDVEEEVVAAARDELDAPPAHLTPFSISLVTTDHKRYRLPVAMGPATTIGQLREALAIKLRKSAWG</sequence>